<gene>
    <name evidence="4 9" type="primary">truA</name>
    <name evidence="9" type="ORF">IAA54_00080</name>
</gene>
<feature type="binding site" evidence="4 6">
    <location>
        <position position="110"/>
    </location>
    <ligand>
        <name>substrate</name>
    </ligand>
</feature>
<evidence type="ECO:0000256" key="1">
    <source>
        <dbReference type="ARBA" id="ARBA00009375"/>
    </source>
</evidence>
<dbReference type="FunFam" id="3.30.70.580:FF:000001">
    <property type="entry name" value="tRNA pseudouridine synthase A"/>
    <property type="match status" value="1"/>
</dbReference>
<evidence type="ECO:0000256" key="7">
    <source>
        <dbReference type="RuleBase" id="RU003792"/>
    </source>
</evidence>
<feature type="domain" description="Pseudouridine synthase I TruA alpha/beta" evidence="8">
    <location>
        <begin position="9"/>
        <end position="104"/>
    </location>
</feature>
<dbReference type="Gene3D" id="3.30.70.660">
    <property type="entry name" value="Pseudouridine synthase I, catalytic domain, C-terminal subdomain"/>
    <property type="match status" value="1"/>
</dbReference>
<proteinExistence type="inferred from homology"/>
<dbReference type="HAMAP" id="MF_00171">
    <property type="entry name" value="TruA"/>
    <property type="match status" value="1"/>
</dbReference>
<comment type="similarity">
    <text evidence="1 4 7">Belongs to the tRNA pseudouridine synthase TruA family.</text>
</comment>
<dbReference type="EMBL" id="DVHF01000002">
    <property type="protein sequence ID" value="HIR56044.1"/>
    <property type="molecule type" value="Genomic_DNA"/>
</dbReference>
<feature type="domain" description="Pseudouridine synthase I TruA alpha/beta" evidence="8">
    <location>
        <begin position="143"/>
        <end position="246"/>
    </location>
</feature>
<organism evidence="9 10">
    <name type="scientific">Candidatus Gallacutalibacter pullicola</name>
    <dbReference type="NCBI Taxonomy" id="2840830"/>
    <lineage>
        <taxon>Bacteria</taxon>
        <taxon>Bacillati</taxon>
        <taxon>Bacillota</taxon>
        <taxon>Clostridia</taxon>
        <taxon>Eubacteriales</taxon>
        <taxon>Candidatus Gallacutalibacter</taxon>
    </lineage>
</organism>
<dbReference type="GO" id="GO:0031119">
    <property type="term" value="P:tRNA pseudouridine synthesis"/>
    <property type="evidence" value="ECO:0007669"/>
    <property type="project" value="UniProtKB-UniRule"/>
</dbReference>
<dbReference type="CDD" id="cd02570">
    <property type="entry name" value="PseudoU_synth_EcTruA"/>
    <property type="match status" value="1"/>
</dbReference>
<evidence type="ECO:0000259" key="8">
    <source>
        <dbReference type="Pfam" id="PF01416"/>
    </source>
</evidence>
<evidence type="ECO:0000256" key="4">
    <source>
        <dbReference type="HAMAP-Rule" id="MF_00171"/>
    </source>
</evidence>
<dbReference type="PANTHER" id="PTHR11142">
    <property type="entry name" value="PSEUDOURIDYLATE SYNTHASE"/>
    <property type="match status" value="1"/>
</dbReference>
<comment type="catalytic activity">
    <reaction evidence="4 7">
        <text>uridine(38/39/40) in tRNA = pseudouridine(38/39/40) in tRNA</text>
        <dbReference type="Rhea" id="RHEA:22376"/>
        <dbReference type="Rhea" id="RHEA-COMP:10085"/>
        <dbReference type="Rhea" id="RHEA-COMP:10087"/>
        <dbReference type="ChEBI" id="CHEBI:65314"/>
        <dbReference type="ChEBI" id="CHEBI:65315"/>
        <dbReference type="EC" id="5.4.99.12"/>
    </reaction>
</comment>
<evidence type="ECO:0000256" key="5">
    <source>
        <dbReference type="PIRSR" id="PIRSR001430-1"/>
    </source>
</evidence>
<feature type="active site" description="Nucleophile" evidence="4 5">
    <location>
        <position position="52"/>
    </location>
</feature>
<dbReference type="GO" id="GO:0160147">
    <property type="term" value="F:tRNA pseudouridine(38-40) synthase activity"/>
    <property type="evidence" value="ECO:0007669"/>
    <property type="project" value="UniProtKB-EC"/>
</dbReference>
<evidence type="ECO:0000313" key="9">
    <source>
        <dbReference type="EMBL" id="HIR56044.1"/>
    </source>
</evidence>
<dbReference type="Gene3D" id="3.30.70.580">
    <property type="entry name" value="Pseudouridine synthase I, catalytic domain, N-terminal subdomain"/>
    <property type="match status" value="1"/>
</dbReference>
<dbReference type="PIRSF" id="PIRSF001430">
    <property type="entry name" value="tRNA_psdUrid_synth"/>
    <property type="match status" value="1"/>
</dbReference>
<dbReference type="NCBIfam" id="TIGR00071">
    <property type="entry name" value="hisT_truA"/>
    <property type="match status" value="1"/>
</dbReference>
<dbReference type="SUPFAM" id="SSF55120">
    <property type="entry name" value="Pseudouridine synthase"/>
    <property type="match status" value="1"/>
</dbReference>
<dbReference type="InterPro" id="IPR001406">
    <property type="entry name" value="PsdUridine_synth_TruA"/>
</dbReference>
<accession>A0A9D1DNK4</accession>
<name>A0A9D1DNK4_9FIRM</name>
<dbReference type="AlphaFoldDB" id="A0A9D1DNK4"/>
<keyword evidence="2 4" id="KW-0819">tRNA processing</keyword>
<evidence type="ECO:0000256" key="3">
    <source>
        <dbReference type="ARBA" id="ARBA00023235"/>
    </source>
</evidence>
<comment type="function">
    <text evidence="4">Formation of pseudouridine at positions 38, 39 and 40 in the anticodon stem and loop of transfer RNAs.</text>
</comment>
<comment type="caution">
    <text evidence="9">The sequence shown here is derived from an EMBL/GenBank/DDBJ whole genome shotgun (WGS) entry which is preliminary data.</text>
</comment>
<dbReference type="EC" id="5.4.99.12" evidence="4"/>
<protein>
    <recommendedName>
        <fullName evidence="4">tRNA pseudouridine synthase A</fullName>
        <ecNumber evidence="4">5.4.99.12</ecNumber>
    </recommendedName>
    <alternativeName>
        <fullName evidence="4">tRNA pseudouridine(38-40) synthase</fullName>
    </alternativeName>
    <alternativeName>
        <fullName evidence="4">tRNA pseudouridylate synthase I</fullName>
    </alternativeName>
    <alternativeName>
        <fullName evidence="4">tRNA-uridine isomerase I</fullName>
    </alternativeName>
</protein>
<dbReference type="PANTHER" id="PTHR11142:SF0">
    <property type="entry name" value="TRNA PSEUDOURIDINE SYNTHASE-LIKE 1"/>
    <property type="match status" value="1"/>
</dbReference>
<dbReference type="GO" id="GO:0003723">
    <property type="term" value="F:RNA binding"/>
    <property type="evidence" value="ECO:0007669"/>
    <property type="project" value="InterPro"/>
</dbReference>
<reference evidence="9" key="2">
    <citation type="journal article" date="2021" name="PeerJ">
        <title>Extensive microbial diversity within the chicken gut microbiome revealed by metagenomics and culture.</title>
        <authorList>
            <person name="Gilroy R."/>
            <person name="Ravi A."/>
            <person name="Getino M."/>
            <person name="Pursley I."/>
            <person name="Horton D.L."/>
            <person name="Alikhan N.F."/>
            <person name="Baker D."/>
            <person name="Gharbi K."/>
            <person name="Hall N."/>
            <person name="Watson M."/>
            <person name="Adriaenssens E.M."/>
            <person name="Foster-Nyarko E."/>
            <person name="Jarju S."/>
            <person name="Secka A."/>
            <person name="Antonio M."/>
            <person name="Oren A."/>
            <person name="Chaudhuri R.R."/>
            <person name="La Ragione R."/>
            <person name="Hildebrand F."/>
            <person name="Pallen M.J."/>
        </authorList>
    </citation>
    <scope>NUCLEOTIDE SEQUENCE</scope>
    <source>
        <strain evidence="9">ChiSjej1B19-7085</strain>
    </source>
</reference>
<sequence length="253" mass="29040">MRNLLLTIRYDGRNYHGWQIQKNAVAVQDVFQQAIRRILGESPDLKGCSRTDSGVHAYEYCISLKIDRDIPCERFQAALNHFLPPDIAVTGCREVPMEFHARYSCSGKEYVYKIWNHPVRDPFLDGRALHYWYPLDEEKLDRAAQYYLGRHDFTSFCTSDSRERGDLCRTVTKSEVRRDGSLVTFTVAADGFLYNMVRIMVGTLLRVAEGKFEPGDVPRILEAQNRKAAGPTAPPHGLYLQRVFYPPEAFSLP</sequence>
<comment type="subunit">
    <text evidence="4">Homodimer.</text>
</comment>
<keyword evidence="3 4" id="KW-0413">Isomerase</keyword>
<dbReference type="InterPro" id="IPR020103">
    <property type="entry name" value="PsdUridine_synth_cat_dom_sf"/>
</dbReference>
<comment type="caution">
    <text evidence="4">Lacks conserved residue(s) required for the propagation of feature annotation.</text>
</comment>
<dbReference type="InterPro" id="IPR020095">
    <property type="entry name" value="PsdUridine_synth_TruA_C"/>
</dbReference>
<dbReference type="InterPro" id="IPR020097">
    <property type="entry name" value="PsdUridine_synth_TruA_a/b_dom"/>
</dbReference>
<evidence type="ECO:0000313" key="10">
    <source>
        <dbReference type="Proteomes" id="UP000886785"/>
    </source>
</evidence>
<evidence type="ECO:0000256" key="6">
    <source>
        <dbReference type="PIRSR" id="PIRSR001430-2"/>
    </source>
</evidence>
<evidence type="ECO:0000256" key="2">
    <source>
        <dbReference type="ARBA" id="ARBA00022694"/>
    </source>
</evidence>
<dbReference type="InterPro" id="IPR020094">
    <property type="entry name" value="TruA/RsuA/RluB/E/F_N"/>
</dbReference>
<dbReference type="Pfam" id="PF01416">
    <property type="entry name" value="PseudoU_synth_1"/>
    <property type="match status" value="2"/>
</dbReference>
<reference evidence="9" key="1">
    <citation type="submission" date="2020-10" db="EMBL/GenBank/DDBJ databases">
        <authorList>
            <person name="Gilroy R."/>
        </authorList>
    </citation>
    <scope>NUCLEOTIDE SEQUENCE</scope>
    <source>
        <strain evidence="9">ChiSjej1B19-7085</strain>
    </source>
</reference>
<dbReference type="Proteomes" id="UP000886785">
    <property type="component" value="Unassembled WGS sequence"/>
</dbReference>